<dbReference type="InterPro" id="IPR019734">
    <property type="entry name" value="TPR_rpt"/>
</dbReference>
<keyword evidence="1" id="KW-1133">Transmembrane helix</keyword>
<protein>
    <submittedName>
        <fullName evidence="2">Uncharacterized protein</fullName>
    </submittedName>
</protein>
<comment type="caution">
    <text evidence="2">The sequence shown here is derived from an EMBL/GenBank/DDBJ whole genome shotgun (WGS) entry which is preliminary data.</text>
</comment>
<reference evidence="2" key="1">
    <citation type="journal article" date="2015" name="Nature">
        <title>Complex archaea that bridge the gap between prokaryotes and eukaryotes.</title>
        <authorList>
            <person name="Spang A."/>
            <person name="Saw J.H."/>
            <person name="Jorgensen S.L."/>
            <person name="Zaremba-Niedzwiedzka K."/>
            <person name="Martijn J."/>
            <person name="Lind A.E."/>
            <person name="van Eijk R."/>
            <person name="Schleper C."/>
            <person name="Guy L."/>
            <person name="Ettema T.J."/>
        </authorList>
    </citation>
    <scope>NUCLEOTIDE SEQUENCE</scope>
</reference>
<feature type="transmembrane region" description="Helical" evidence="1">
    <location>
        <begin position="35"/>
        <end position="58"/>
    </location>
</feature>
<proteinExistence type="predicted"/>
<keyword evidence="1" id="KW-0812">Transmembrane</keyword>
<dbReference type="SMART" id="SM00028">
    <property type="entry name" value="TPR"/>
    <property type="match status" value="2"/>
</dbReference>
<dbReference type="AlphaFoldDB" id="A0A0F9NCW1"/>
<organism evidence="2">
    <name type="scientific">marine sediment metagenome</name>
    <dbReference type="NCBI Taxonomy" id="412755"/>
    <lineage>
        <taxon>unclassified sequences</taxon>
        <taxon>metagenomes</taxon>
        <taxon>ecological metagenomes</taxon>
    </lineage>
</organism>
<accession>A0A0F9NCW1</accession>
<evidence type="ECO:0000256" key="1">
    <source>
        <dbReference type="SAM" id="Phobius"/>
    </source>
</evidence>
<keyword evidence="1" id="KW-0472">Membrane</keyword>
<evidence type="ECO:0000313" key="2">
    <source>
        <dbReference type="EMBL" id="KKN15809.1"/>
    </source>
</evidence>
<dbReference type="InterPro" id="IPR011990">
    <property type="entry name" value="TPR-like_helical_dom_sf"/>
</dbReference>
<dbReference type="PROSITE" id="PS50005">
    <property type="entry name" value="TPR"/>
    <property type="match status" value="1"/>
</dbReference>
<dbReference type="Pfam" id="PF14559">
    <property type="entry name" value="TPR_19"/>
    <property type="match status" value="1"/>
</dbReference>
<gene>
    <name evidence="2" type="ORF">LCGC14_0982310</name>
</gene>
<feature type="transmembrane region" description="Helical" evidence="1">
    <location>
        <begin position="7"/>
        <end position="29"/>
    </location>
</feature>
<name>A0A0F9NCW1_9ZZZZ</name>
<dbReference type="Gene3D" id="1.25.40.10">
    <property type="entry name" value="Tetratricopeptide repeat domain"/>
    <property type="match status" value="1"/>
</dbReference>
<dbReference type="EMBL" id="LAZR01003675">
    <property type="protein sequence ID" value="KKN15809.1"/>
    <property type="molecule type" value="Genomic_DNA"/>
</dbReference>
<sequence length="188" mass="21126">MGKLNKISNVGLGLIFGPLLVIIIQLGGFMPSNAFLYYVGPITMIIGFIILILGFSIMSSKNNDVNDKYNEVPAGGFHSAGLELFQRGDLDKALTYINRAIAKNPHHSDLFFDKAVILVFQGKWKEALIYIDLALKIEPNFQSAIKVRELITQLVEKLDKRSVSNGDLNSLETETMRKIKDLFQKFKF</sequence>
<dbReference type="SUPFAM" id="SSF48452">
    <property type="entry name" value="TPR-like"/>
    <property type="match status" value="1"/>
</dbReference>